<keyword evidence="2" id="KW-0472">Membrane</keyword>
<feature type="region of interest" description="Disordered" evidence="1">
    <location>
        <begin position="287"/>
        <end position="319"/>
    </location>
</feature>
<evidence type="ECO:0000256" key="3">
    <source>
        <dbReference type="SAM" id="SignalP"/>
    </source>
</evidence>
<evidence type="ECO:0000313" key="4">
    <source>
        <dbReference type="EMBL" id="BBI34643.1"/>
    </source>
</evidence>
<dbReference type="KEGG" id="cohn:KCTCHS21_40420"/>
<sequence length="319" mass="35323">MAKLNRLVFAFVLVFVLIAPALAYAEKEEVEEINGENPYNAVVGSGQTVSIGAIADLTLDPSMAYLDAENTRKFLDDNGNISSDSDIGAVYPMDSNWIVYFQYFDDGHIKDDEKDNIDADALLESYKKGTENQNSKLENPTYHLFVEGWERAPDYDEVQRALTWTLRMHTSNNEPLLNQNVRILTREGNMSVILVTDPGHLQEDAASMKQLVLDKLNIKPGQRYEDFNESTDKKASYGLTGLILGGAGLVVAKKAGLIAVIVVLVKKFGIVIVAAVAGLWRFLRGKSNTKNNDNRNNEPSNTSPDQSQDTSVPSESNRM</sequence>
<protein>
    <submittedName>
        <fullName evidence="4">Membrane protein</fullName>
    </submittedName>
</protein>
<keyword evidence="5" id="KW-1185">Reference proteome</keyword>
<dbReference type="InterPro" id="IPR018682">
    <property type="entry name" value="DUF2167_membr"/>
</dbReference>
<accession>A0A3T1D983</accession>
<gene>
    <name evidence="4" type="ORF">KCTCHS21_40420</name>
</gene>
<feature type="chain" id="PRO_5019364098" evidence="3">
    <location>
        <begin position="26"/>
        <end position="319"/>
    </location>
</feature>
<dbReference type="OrthoDB" id="196355at2"/>
<evidence type="ECO:0000313" key="5">
    <source>
        <dbReference type="Proteomes" id="UP000289856"/>
    </source>
</evidence>
<dbReference type="Pfam" id="PF09935">
    <property type="entry name" value="DUF2167"/>
    <property type="match status" value="1"/>
</dbReference>
<organism evidence="4 5">
    <name type="scientific">Cohnella abietis</name>
    <dbReference type="NCBI Taxonomy" id="2507935"/>
    <lineage>
        <taxon>Bacteria</taxon>
        <taxon>Bacillati</taxon>
        <taxon>Bacillota</taxon>
        <taxon>Bacilli</taxon>
        <taxon>Bacillales</taxon>
        <taxon>Paenibacillaceae</taxon>
        <taxon>Cohnella</taxon>
    </lineage>
</organism>
<feature type="signal peptide" evidence="3">
    <location>
        <begin position="1"/>
        <end position="25"/>
    </location>
</feature>
<dbReference type="RefSeq" id="WP_130612299.1">
    <property type="nucleotide sequence ID" value="NZ_AP019400.1"/>
</dbReference>
<keyword evidence="2" id="KW-1133">Transmembrane helix</keyword>
<feature type="compositionally biased region" description="Polar residues" evidence="1">
    <location>
        <begin position="298"/>
        <end position="319"/>
    </location>
</feature>
<evidence type="ECO:0000256" key="1">
    <source>
        <dbReference type="SAM" id="MobiDB-lite"/>
    </source>
</evidence>
<dbReference type="EMBL" id="AP019400">
    <property type="protein sequence ID" value="BBI34643.1"/>
    <property type="molecule type" value="Genomic_DNA"/>
</dbReference>
<name>A0A3T1D983_9BACL</name>
<dbReference type="AlphaFoldDB" id="A0A3T1D983"/>
<proteinExistence type="predicted"/>
<feature type="transmembrane region" description="Helical" evidence="2">
    <location>
        <begin position="257"/>
        <end position="280"/>
    </location>
</feature>
<evidence type="ECO:0000256" key="2">
    <source>
        <dbReference type="SAM" id="Phobius"/>
    </source>
</evidence>
<keyword evidence="3" id="KW-0732">Signal</keyword>
<dbReference type="Proteomes" id="UP000289856">
    <property type="component" value="Chromosome"/>
</dbReference>
<keyword evidence="2" id="KW-0812">Transmembrane</keyword>
<reference evidence="4 5" key="1">
    <citation type="submission" date="2019-01" db="EMBL/GenBank/DDBJ databases">
        <title>Complete genome sequence of Cohnella hallensis HS21 isolated from Korean fir (Abies koreana) rhizospheric soil.</title>
        <authorList>
            <person name="Jiang L."/>
            <person name="Kang S.W."/>
            <person name="Kim S."/>
            <person name="Jung J."/>
            <person name="Kim C.Y."/>
            <person name="Kim D.H."/>
            <person name="Kim S.W."/>
            <person name="Lee J."/>
        </authorList>
    </citation>
    <scope>NUCLEOTIDE SEQUENCE [LARGE SCALE GENOMIC DNA]</scope>
    <source>
        <strain evidence="4 5">HS21</strain>
    </source>
</reference>